<comment type="caution">
    <text evidence="1">The sequence shown here is derived from an EMBL/GenBank/DDBJ whole genome shotgun (WGS) entry which is preliminary data.</text>
</comment>
<protein>
    <submittedName>
        <fullName evidence="1">Uncharacterized protein</fullName>
    </submittedName>
</protein>
<proteinExistence type="predicted"/>
<accession>A0A433N0W4</accession>
<gene>
    <name evidence="1" type="ORF">PCC6912_52530</name>
</gene>
<evidence type="ECO:0000313" key="1">
    <source>
        <dbReference type="EMBL" id="RUR74478.1"/>
    </source>
</evidence>
<dbReference type="AlphaFoldDB" id="A0A433N0W4"/>
<dbReference type="RefSeq" id="WP_235083159.1">
    <property type="nucleotide sequence ID" value="NZ_AJLN01000120.1"/>
</dbReference>
<sequence length="195" mass="22600">MTSFESHDSNVVEVDGVRFETIVSQTLLTIPEPKRAASTSVELGVRITNNTETMLYFSSNFYSMFPEMIAPDGQLMITGIGCERFNSPMESEFVLLIPGRSVTLYRDASLFWMRNRKKKRDRELILYIPFPAEDIYCFSPLYPGTYQFRFKYRKSREGVEDLSQWIEPIALQRIIENIWTGEVLTPLVDIQLVQS</sequence>
<name>A0A433N0W4_CHLFR</name>
<dbReference type="EMBL" id="RSCJ01000029">
    <property type="protein sequence ID" value="RUR74478.1"/>
    <property type="molecule type" value="Genomic_DNA"/>
</dbReference>
<evidence type="ECO:0000313" key="2">
    <source>
        <dbReference type="Proteomes" id="UP000268857"/>
    </source>
</evidence>
<dbReference type="Proteomes" id="UP000268857">
    <property type="component" value="Unassembled WGS sequence"/>
</dbReference>
<reference evidence="1 2" key="1">
    <citation type="journal article" date="2019" name="Genome Biol. Evol.">
        <title>Day and night: Metabolic profiles and evolutionary relationships of six axenic non-marine cyanobacteria.</title>
        <authorList>
            <person name="Will S.E."/>
            <person name="Henke P."/>
            <person name="Boedeker C."/>
            <person name="Huang S."/>
            <person name="Brinkmann H."/>
            <person name="Rohde M."/>
            <person name="Jarek M."/>
            <person name="Friedl T."/>
            <person name="Seufert S."/>
            <person name="Schumacher M."/>
            <person name="Overmann J."/>
            <person name="Neumann-Schaal M."/>
            <person name="Petersen J."/>
        </authorList>
    </citation>
    <scope>NUCLEOTIDE SEQUENCE [LARGE SCALE GENOMIC DNA]</scope>
    <source>
        <strain evidence="1 2">PCC 6912</strain>
    </source>
</reference>
<organism evidence="1 2">
    <name type="scientific">Chlorogloeopsis fritschii PCC 6912</name>
    <dbReference type="NCBI Taxonomy" id="211165"/>
    <lineage>
        <taxon>Bacteria</taxon>
        <taxon>Bacillati</taxon>
        <taxon>Cyanobacteriota</taxon>
        <taxon>Cyanophyceae</taxon>
        <taxon>Nostocales</taxon>
        <taxon>Chlorogloeopsidaceae</taxon>
        <taxon>Chlorogloeopsis</taxon>
    </lineage>
</organism>
<keyword evidence="2" id="KW-1185">Reference proteome</keyword>